<accession>A0A3B1E7G4</accession>
<dbReference type="PANTHER" id="PTHR43200:SF6">
    <property type="entry name" value="3'(2'),5'-BISPHOSPHATE NUCLEOTIDASE"/>
    <property type="match status" value="1"/>
</dbReference>
<proteinExistence type="inferred from homology"/>
<evidence type="ECO:0000256" key="4">
    <source>
        <dbReference type="ARBA" id="ARBA00022723"/>
    </source>
</evidence>
<organism evidence="10">
    <name type="scientific">hydrothermal vent metagenome</name>
    <dbReference type="NCBI Taxonomy" id="652676"/>
    <lineage>
        <taxon>unclassified sequences</taxon>
        <taxon>metagenomes</taxon>
        <taxon>ecological metagenomes</taxon>
    </lineage>
</organism>
<comment type="similarity">
    <text evidence="2">Belongs to the inositol monophosphatase superfamily.</text>
</comment>
<dbReference type="Gene3D" id="3.40.190.80">
    <property type="match status" value="1"/>
</dbReference>
<dbReference type="NCBIfam" id="TIGR01330">
    <property type="entry name" value="bisphos_HAL2"/>
    <property type="match status" value="1"/>
</dbReference>
<comment type="catalytic activity">
    <reaction evidence="8">
        <text>adenosine 3',5'-bisphosphate + H2O = AMP + phosphate</text>
        <dbReference type="Rhea" id="RHEA:10040"/>
        <dbReference type="ChEBI" id="CHEBI:15377"/>
        <dbReference type="ChEBI" id="CHEBI:43474"/>
        <dbReference type="ChEBI" id="CHEBI:58343"/>
        <dbReference type="ChEBI" id="CHEBI:456215"/>
        <dbReference type="EC" id="3.1.3.7"/>
    </reaction>
    <physiologicalReaction direction="left-to-right" evidence="8">
        <dbReference type="Rhea" id="RHEA:10041"/>
    </physiologicalReaction>
</comment>
<keyword evidence="6" id="KW-0460">Magnesium</keyword>
<reference evidence="10" key="1">
    <citation type="submission" date="2018-06" db="EMBL/GenBank/DDBJ databases">
        <authorList>
            <person name="Zhirakovskaya E."/>
        </authorList>
    </citation>
    <scope>NUCLEOTIDE SEQUENCE</scope>
</reference>
<evidence type="ECO:0000256" key="9">
    <source>
        <dbReference type="ARBA" id="ARBA00044484"/>
    </source>
</evidence>
<evidence type="ECO:0000256" key="5">
    <source>
        <dbReference type="ARBA" id="ARBA00022801"/>
    </source>
</evidence>
<dbReference type="PANTHER" id="PTHR43200">
    <property type="entry name" value="PHOSPHATASE"/>
    <property type="match status" value="1"/>
</dbReference>
<dbReference type="PROSITE" id="PS00630">
    <property type="entry name" value="IMP_2"/>
    <property type="match status" value="1"/>
</dbReference>
<protein>
    <recommendedName>
        <fullName evidence="3">3'(2'),5'-bisphosphate nucleotidase</fullName>
        <ecNumber evidence="3">3.1.3.7</ecNumber>
    </recommendedName>
</protein>
<dbReference type="GO" id="GO:0046872">
    <property type="term" value="F:metal ion binding"/>
    <property type="evidence" value="ECO:0007669"/>
    <property type="project" value="UniProtKB-KW"/>
</dbReference>
<comment type="catalytic activity">
    <reaction evidence="9">
        <text>3'-phosphoadenylyl sulfate + H2O = adenosine 5'-phosphosulfate + phosphate</text>
        <dbReference type="Rhea" id="RHEA:77639"/>
        <dbReference type="ChEBI" id="CHEBI:15377"/>
        <dbReference type="ChEBI" id="CHEBI:43474"/>
        <dbReference type="ChEBI" id="CHEBI:58243"/>
        <dbReference type="ChEBI" id="CHEBI:58339"/>
        <dbReference type="EC" id="3.1.3.7"/>
    </reaction>
    <physiologicalReaction direction="left-to-right" evidence="9">
        <dbReference type="Rhea" id="RHEA:77640"/>
    </physiologicalReaction>
</comment>
<dbReference type="InterPro" id="IPR020550">
    <property type="entry name" value="Inositol_monophosphatase_CS"/>
</dbReference>
<dbReference type="Gene3D" id="3.30.540.10">
    <property type="entry name" value="Fructose-1,6-Bisphosphatase, subunit A, domain 1"/>
    <property type="match status" value="1"/>
</dbReference>
<evidence type="ECO:0000256" key="3">
    <source>
        <dbReference type="ARBA" id="ARBA00012633"/>
    </source>
</evidence>
<dbReference type="FunFam" id="3.40.190.80:FF:000003">
    <property type="entry name" value="PAP-specific phosphatase HAL2-like"/>
    <property type="match status" value="1"/>
</dbReference>
<name>A0A3B1E7G4_9ZZZZ</name>
<dbReference type="GO" id="GO:0008441">
    <property type="term" value="F:3'(2'),5'-bisphosphate nucleotidase activity"/>
    <property type="evidence" value="ECO:0007669"/>
    <property type="project" value="UniProtKB-EC"/>
</dbReference>
<dbReference type="InterPro" id="IPR051090">
    <property type="entry name" value="Inositol_monoP_superfamily"/>
</dbReference>
<dbReference type="AlphaFoldDB" id="A0A3B1E7G4"/>
<evidence type="ECO:0000256" key="2">
    <source>
        <dbReference type="ARBA" id="ARBA00009759"/>
    </source>
</evidence>
<dbReference type="SUPFAM" id="SSF56655">
    <property type="entry name" value="Carbohydrate phosphatase"/>
    <property type="match status" value="1"/>
</dbReference>
<sequence length="341" mass="36775">MPSLYQSECHIAIQAVITAARLCRNVQSVIDGALLSKDDRSPVTVADFASQAIVCRQLEKHFPNDPMIAEEDSAALEEPENAHLLDRIQHELAVVNIEAEAKKIRDWIDRGNTQTYSRRFWTLDPIDGTKGFLRGEQYAIALALIVDGKVEVAVLGCPHLSHPSAQKNSTGTLFCAVRGEGTSSFPFDAEAVPQPVSVSKNGAASAARLCESVESGHSSHNHSAHVAQLLGITSEPVRLDSQAKYATIASGVADIYLRLPIRKEYQEKIWDHAAGMLIVEEAGGKVTDITGKPLDFTQGDTLAKNHGVVATNGLLHKKVIAALNQNFEGALNAQQDTNVSG</sequence>
<dbReference type="EMBL" id="UOGL01000346">
    <property type="protein sequence ID" value="VAX39607.1"/>
    <property type="molecule type" value="Genomic_DNA"/>
</dbReference>
<evidence type="ECO:0000256" key="1">
    <source>
        <dbReference type="ARBA" id="ARBA00001946"/>
    </source>
</evidence>
<dbReference type="InterPro" id="IPR006239">
    <property type="entry name" value="DPNP"/>
</dbReference>
<dbReference type="Pfam" id="PF00459">
    <property type="entry name" value="Inositol_P"/>
    <property type="match status" value="1"/>
</dbReference>
<dbReference type="InterPro" id="IPR000760">
    <property type="entry name" value="Inositol_monophosphatase-like"/>
</dbReference>
<dbReference type="PROSITE" id="PS00629">
    <property type="entry name" value="IMP_1"/>
    <property type="match status" value="1"/>
</dbReference>
<keyword evidence="5" id="KW-0378">Hydrolase</keyword>
<evidence type="ECO:0000256" key="8">
    <source>
        <dbReference type="ARBA" id="ARBA00044479"/>
    </source>
</evidence>
<comment type="catalytic activity">
    <reaction evidence="7">
        <text>adenosine 2',5'-bisphosphate + H2O = AMP + phosphate</text>
        <dbReference type="Rhea" id="RHEA:77643"/>
        <dbReference type="ChEBI" id="CHEBI:15377"/>
        <dbReference type="ChEBI" id="CHEBI:43474"/>
        <dbReference type="ChEBI" id="CHEBI:194156"/>
        <dbReference type="ChEBI" id="CHEBI:456215"/>
        <dbReference type="EC" id="3.1.3.7"/>
    </reaction>
    <physiologicalReaction direction="left-to-right" evidence="7">
        <dbReference type="Rhea" id="RHEA:77644"/>
    </physiologicalReaction>
</comment>
<dbReference type="GO" id="GO:0000103">
    <property type="term" value="P:sulfate assimilation"/>
    <property type="evidence" value="ECO:0007669"/>
    <property type="project" value="TreeGrafter"/>
</dbReference>
<evidence type="ECO:0000256" key="6">
    <source>
        <dbReference type="ARBA" id="ARBA00022842"/>
    </source>
</evidence>
<keyword evidence="4" id="KW-0479">Metal-binding</keyword>
<dbReference type="PRINTS" id="PR00377">
    <property type="entry name" value="IMPHPHTASES"/>
</dbReference>
<dbReference type="InterPro" id="IPR020583">
    <property type="entry name" value="Inositol_monoP_metal-BS"/>
</dbReference>
<comment type="cofactor">
    <cofactor evidence="1">
        <name>Mg(2+)</name>
        <dbReference type="ChEBI" id="CHEBI:18420"/>
    </cofactor>
</comment>
<evidence type="ECO:0000256" key="7">
    <source>
        <dbReference type="ARBA" id="ARBA00044466"/>
    </source>
</evidence>
<dbReference type="CDD" id="cd01517">
    <property type="entry name" value="PAP_phosphatase"/>
    <property type="match status" value="1"/>
</dbReference>
<dbReference type="EC" id="3.1.3.7" evidence="3"/>
<gene>
    <name evidence="10" type="ORF">MNBD_PLANCTO02-2942</name>
</gene>
<evidence type="ECO:0000313" key="10">
    <source>
        <dbReference type="EMBL" id="VAX39607.1"/>
    </source>
</evidence>
<dbReference type="GO" id="GO:0046854">
    <property type="term" value="P:phosphatidylinositol phosphate biosynthetic process"/>
    <property type="evidence" value="ECO:0007669"/>
    <property type="project" value="InterPro"/>
</dbReference>